<dbReference type="OrthoDB" id="5896938at2"/>
<comment type="caution">
    <text evidence="1">The sequence shown here is derived from an EMBL/GenBank/DDBJ whole genome shotgun (WGS) entry which is preliminary data.</text>
</comment>
<gene>
    <name evidence="1" type="ORF">ELS82_08285</name>
</gene>
<name>A0A4Y8WHU6_9VIBR</name>
<organism evidence="1 2">
    <name type="scientific">Vibrio ouci</name>
    <dbReference type="NCBI Taxonomy" id="2499078"/>
    <lineage>
        <taxon>Bacteria</taxon>
        <taxon>Pseudomonadati</taxon>
        <taxon>Pseudomonadota</taxon>
        <taxon>Gammaproteobacteria</taxon>
        <taxon>Vibrionales</taxon>
        <taxon>Vibrionaceae</taxon>
        <taxon>Vibrio</taxon>
    </lineage>
</organism>
<dbReference type="AlphaFoldDB" id="A0A4Y8WHU6"/>
<dbReference type="EMBL" id="SATR01000009">
    <property type="protein sequence ID" value="TFH92155.1"/>
    <property type="molecule type" value="Genomic_DNA"/>
</dbReference>
<evidence type="ECO:0000313" key="1">
    <source>
        <dbReference type="EMBL" id="TFH92155.1"/>
    </source>
</evidence>
<keyword evidence="2" id="KW-1185">Reference proteome</keyword>
<proteinExistence type="predicted"/>
<reference evidence="1 2" key="1">
    <citation type="submission" date="2019-01" db="EMBL/GenBank/DDBJ databases">
        <title>Vibrio BEI176 sp. nov, a marine bacterium isolated from China: eastern marignal seas.</title>
        <authorList>
            <person name="Li B."/>
        </authorList>
    </citation>
    <scope>NUCLEOTIDE SEQUENCE [LARGE SCALE GENOMIC DNA]</scope>
    <source>
        <strain evidence="1 2">BEI176</strain>
    </source>
</reference>
<evidence type="ECO:0000313" key="2">
    <source>
        <dbReference type="Proteomes" id="UP000297753"/>
    </source>
</evidence>
<dbReference type="Pfam" id="PF10795">
    <property type="entry name" value="DUF2607"/>
    <property type="match status" value="1"/>
</dbReference>
<dbReference type="Proteomes" id="UP000297753">
    <property type="component" value="Unassembled WGS sequence"/>
</dbReference>
<dbReference type="InterPro" id="IPR019731">
    <property type="entry name" value="DUF2607"/>
</dbReference>
<protein>
    <submittedName>
        <fullName evidence="1">DUF2607 family protein</fullName>
    </submittedName>
</protein>
<dbReference type="RefSeq" id="WP_134835081.1">
    <property type="nucleotide sequence ID" value="NZ_SATR01000009.1"/>
</dbReference>
<accession>A0A4Y8WHU6</accession>
<sequence length="93" mass="10610">MSLFRLVSTRTAVCAIALVLWLNFAYIEHQYELPQSQHSQHHCQLFACVLHGASTFVVTLPTITSSEPHRLESFYYFVESVFFAYLARSPPAS</sequence>